<dbReference type="SUPFAM" id="SSF52540">
    <property type="entry name" value="P-loop containing nucleoside triphosphate hydrolases"/>
    <property type="match status" value="1"/>
</dbReference>
<organism evidence="12 13">
    <name type="scientific">Natronoglycomyces albus</name>
    <dbReference type="NCBI Taxonomy" id="2811108"/>
    <lineage>
        <taxon>Bacteria</taxon>
        <taxon>Bacillati</taxon>
        <taxon>Actinomycetota</taxon>
        <taxon>Actinomycetes</taxon>
        <taxon>Glycomycetales</taxon>
        <taxon>Glycomycetaceae</taxon>
        <taxon>Natronoglycomyces</taxon>
    </lineage>
</organism>
<keyword evidence="8" id="KW-0238">DNA-binding</keyword>
<dbReference type="PROSITE" id="PS00690">
    <property type="entry name" value="DEAH_ATP_HELICASE"/>
    <property type="match status" value="1"/>
</dbReference>
<dbReference type="PANTHER" id="PTHR11472">
    <property type="entry name" value="DNA REPAIR DEAD HELICASE RAD3/XP-D SUBFAMILY MEMBER"/>
    <property type="match status" value="1"/>
</dbReference>
<dbReference type="Pfam" id="PF06733">
    <property type="entry name" value="DEAD_2"/>
    <property type="match status" value="1"/>
</dbReference>
<dbReference type="EMBL" id="CP070496">
    <property type="protein sequence ID" value="QSB07097.1"/>
    <property type="molecule type" value="Genomic_DNA"/>
</dbReference>
<dbReference type="GO" id="GO:0051536">
    <property type="term" value="F:iron-sulfur cluster binding"/>
    <property type="evidence" value="ECO:0007669"/>
    <property type="project" value="UniProtKB-KW"/>
</dbReference>
<dbReference type="PROSITE" id="PS51193">
    <property type="entry name" value="HELICASE_ATP_BIND_2"/>
    <property type="match status" value="1"/>
</dbReference>
<dbReference type="GO" id="GO:0016818">
    <property type="term" value="F:hydrolase activity, acting on acid anhydrides, in phosphorus-containing anhydrides"/>
    <property type="evidence" value="ECO:0007669"/>
    <property type="project" value="InterPro"/>
</dbReference>
<evidence type="ECO:0000256" key="8">
    <source>
        <dbReference type="ARBA" id="ARBA00023125"/>
    </source>
</evidence>
<dbReference type="Gene3D" id="3.40.50.300">
    <property type="entry name" value="P-loop containing nucleotide triphosphate hydrolases"/>
    <property type="match status" value="2"/>
</dbReference>
<dbReference type="GO" id="GO:0006139">
    <property type="term" value="P:nucleobase-containing compound metabolic process"/>
    <property type="evidence" value="ECO:0007669"/>
    <property type="project" value="InterPro"/>
</dbReference>
<evidence type="ECO:0000256" key="5">
    <source>
        <dbReference type="ARBA" id="ARBA00022840"/>
    </source>
</evidence>
<keyword evidence="7" id="KW-0411">Iron-sulfur</keyword>
<dbReference type="GO" id="GO:0003677">
    <property type="term" value="F:DNA binding"/>
    <property type="evidence" value="ECO:0007669"/>
    <property type="project" value="UniProtKB-KW"/>
</dbReference>
<name>A0A895XPK9_9ACTN</name>
<evidence type="ECO:0000256" key="3">
    <source>
        <dbReference type="ARBA" id="ARBA00022801"/>
    </source>
</evidence>
<evidence type="ECO:0000256" key="9">
    <source>
        <dbReference type="ARBA" id="ARBA00023235"/>
    </source>
</evidence>
<evidence type="ECO:0000256" key="10">
    <source>
        <dbReference type="ARBA" id="ARBA00038058"/>
    </source>
</evidence>
<dbReference type="Pfam" id="PF13307">
    <property type="entry name" value="Helicase_C_2"/>
    <property type="match status" value="1"/>
</dbReference>
<dbReference type="SMART" id="SM00491">
    <property type="entry name" value="HELICc2"/>
    <property type="match status" value="1"/>
</dbReference>
<dbReference type="InterPro" id="IPR006555">
    <property type="entry name" value="ATP-dep_Helicase_C"/>
</dbReference>
<dbReference type="InterPro" id="IPR014013">
    <property type="entry name" value="Helic_SF1/SF2_ATP-bd_DinG/Rad3"/>
</dbReference>
<dbReference type="InterPro" id="IPR045028">
    <property type="entry name" value="DinG/Rad3-like"/>
</dbReference>
<dbReference type="KEGG" id="nav:JQS30_14925"/>
<gene>
    <name evidence="12" type="ORF">JQS30_14925</name>
</gene>
<evidence type="ECO:0000256" key="1">
    <source>
        <dbReference type="ARBA" id="ARBA00022723"/>
    </source>
</evidence>
<comment type="similarity">
    <text evidence="10">Belongs to the helicase family. DinG subfamily.</text>
</comment>
<keyword evidence="3" id="KW-0378">Hydrolase</keyword>
<sequence>MTEAVADAITNERHLLVQAGTGTGKSLAYLCAALASGRTVVVSTATLALQHQLVTVDLPRLVEAVQPVMGRRPTFALLKGRHHYVCRHKMSVDEEDGEAEALPEMSKQRFTGGNSYAAQVARLYDWANDTDTGDRDDLDPGVSDWAWRQVSVNSRECVGASNCGQGADCFAETAKQRAHAADIIVTNHALLSIDMMKGREILPQHSVVIVDEAHELADRVTSAAAADLSPAQLTWLAQRSRKKLGVDISEKFQDASRALADALDATGTERLVELPAPVSAALGLIDSACAEATTILAGSGEKDKGDLAAAQLREAMTAARETAGRLQSPGPTDVVWKDSNPRNPQLSVAPFAVAGLLTEQLYPDRVVVATSATLTLGGTFDTVARSLGLDPARHAADEDVLDYDTLDVGSPFNYPKQGILYVASHLPRPRASGLADDAAKELRRLVEAIGGRTLGLFSSRKAAESAADLLREHTDLPILLQGEETLAALVKRFRSEPQTCLLGVMSLWQGVDVPGDACQLVVIDRIPFPRPNEPLTAARNDAAEAAGKSGFAEVSVPHAAVRLAQGAGRLIRRVDDKGVVAILDSRLHTARSYGPFLRRSLPELWYTTDADKVAGALGRLGANPVS</sequence>
<accession>A0A895XPK9</accession>
<evidence type="ECO:0000259" key="11">
    <source>
        <dbReference type="PROSITE" id="PS51193"/>
    </source>
</evidence>
<evidence type="ECO:0000256" key="6">
    <source>
        <dbReference type="ARBA" id="ARBA00023004"/>
    </source>
</evidence>
<dbReference type="GO" id="GO:0003678">
    <property type="term" value="F:DNA helicase activity"/>
    <property type="evidence" value="ECO:0007669"/>
    <property type="project" value="InterPro"/>
</dbReference>
<evidence type="ECO:0000256" key="4">
    <source>
        <dbReference type="ARBA" id="ARBA00022806"/>
    </source>
</evidence>
<evidence type="ECO:0000313" key="12">
    <source>
        <dbReference type="EMBL" id="QSB07097.1"/>
    </source>
</evidence>
<feature type="domain" description="Helicase ATP-binding" evidence="11">
    <location>
        <begin position="1"/>
        <end position="262"/>
    </location>
</feature>
<dbReference type="GO" id="GO:0005524">
    <property type="term" value="F:ATP binding"/>
    <property type="evidence" value="ECO:0007669"/>
    <property type="project" value="UniProtKB-KW"/>
</dbReference>
<keyword evidence="4 12" id="KW-0347">Helicase</keyword>
<evidence type="ECO:0000256" key="2">
    <source>
        <dbReference type="ARBA" id="ARBA00022741"/>
    </source>
</evidence>
<dbReference type="Proteomes" id="UP000662939">
    <property type="component" value="Chromosome"/>
</dbReference>
<dbReference type="Pfam" id="PF00270">
    <property type="entry name" value="DEAD"/>
    <property type="match status" value="1"/>
</dbReference>
<protein>
    <submittedName>
        <fullName evidence="12">ATP-dependent DNA helicase</fullName>
    </submittedName>
</protein>
<dbReference type="AlphaFoldDB" id="A0A895XPK9"/>
<keyword evidence="13" id="KW-1185">Reference proteome</keyword>
<reference evidence="12" key="1">
    <citation type="submission" date="2021-02" db="EMBL/GenBank/DDBJ databases">
        <title>Natronoglycomyces albus gen. nov., sp. nov, a haloalkaliphilic actinobacterium from a soda solonchak soil.</title>
        <authorList>
            <person name="Sorokin D.Y."/>
            <person name="Khijniak T.V."/>
            <person name="Zakharycheva A.P."/>
            <person name="Boueva O.V."/>
            <person name="Ariskina E.V."/>
            <person name="Hahnke R.L."/>
            <person name="Bunk B."/>
            <person name="Sproer C."/>
            <person name="Schumann P."/>
            <person name="Evtushenko L.I."/>
            <person name="Kublanov I.V."/>
        </authorList>
    </citation>
    <scope>NUCLEOTIDE SEQUENCE</scope>
    <source>
        <strain evidence="12">DSM 106290</strain>
    </source>
</reference>
<proteinExistence type="inferred from homology"/>
<dbReference type="InterPro" id="IPR027417">
    <property type="entry name" value="P-loop_NTPase"/>
</dbReference>
<dbReference type="GO" id="GO:0046872">
    <property type="term" value="F:metal ion binding"/>
    <property type="evidence" value="ECO:0007669"/>
    <property type="project" value="UniProtKB-KW"/>
</dbReference>
<dbReference type="PANTHER" id="PTHR11472:SF34">
    <property type="entry name" value="REGULATOR OF TELOMERE ELONGATION HELICASE 1"/>
    <property type="match status" value="1"/>
</dbReference>
<dbReference type="InterPro" id="IPR010614">
    <property type="entry name" value="RAD3-like_helicase_DEAD"/>
</dbReference>
<dbReference type="InterPro" id="IPR002464">
    <property type="entry name" value="DNA/RNA_helicase_DEAH_CS"/>
</dbReference>
<evidence type="ECO:0000256" key="7">
    <source>
        <dbReference type="ARBA" id="ARBA00023014"/>
    </source>
</evidence>
<keyword evidence="5" id="KW-0067">ATP-binding</keyword>
<evidence type="ECO:0000313" key="13">
    <source>
        <dbReference type="Proteomes" id="UP000662939"/>
    </source>
</evidence>
<keyword evidence="9" id="KW-0413">Isomerase</keyword>
<keyword evidence="2" id="KW-0547">Nucleotide-binding</keyword>
<dbReference type="InterPro" id="IPR011545">
    <property type="entry name" value="DEAD/DEAH_box_helicase_dom"/>
</dbReference>
<keyword evidence="1" id="KW-0479">Metal-binding</keyword>
<keyword evidence="6" id="KW-0408">Iron</keyword>